<keyword evidence="10" id="KW-0067">ATP-binding</keyword>
<dbReference type="EMBL" id="CAEZWV010000009">
    <property type="protein sequence ID" value="CAB4668289.1"/>
    <property type="molecule type" value="Genomic_DNA"/>
</dbReference>
<dbReference type="Gene3D" id="3.90.870.10">
    <property type="entry name" value="DHBP synthase"/>
    <property type="match status" value="1"/>
</dbReference>
<sequence>MTTHGISSDVSLAVNILSSGGIIGMPTETVYGLAACALDENAVQRVFDTKGRPHNHPLIVHLSPSMDFRKWGVFSADAEALATSFWPGPLTLLVPRTSIVPDWVTGGRDTVAIRVPSHPLAQELLTRTNTGVVAPSANKFGRVSPTSARHVLQDLGDEVDLILDGGECEVGLESTIVECTDVFQILRPGQISTEDIIRVTGRNPHQTTGPSRAPGMLASHYAPQAQVMIVDSLDDAQRIQREQSTLRSVHLIYFSDVTSYAEHLYDELRTADRNECELVIAVRAPSSGIGIAINDRLSKAAADR</sequence>
<dbReference type="GO" id="GO:0005524">
    <property type="term" value="F:ATP binding"/>
    <property type="evidence" value="ECO:0007669"/>
    <property type="project" value="UniProtKB-KW"/>
</dbReference>
<name>A0A6J6M4U7_9ZZZZ</name>
<evidence type="ECO:0000256" key="4">
    <source>
        <dbReference type="ARBA" id="ARBA00015492"/>
    </source>
</evidence>
<evidence type="ECO:0000259" key="13">
    <source>
        <dbReference type="PROSITE" id="PS51163"/>
    </source>
</evidence>
<evidence type="ECO:0000313" key="14">
    <source>
        <dbReference type="EMBL" id="CAB4668289.1"/>
    </source>
</evidence>
<dbReference type="Gene3D" id="3.40.50.11030">
    <property type="entry name" value="Threonylcarbamoyl-AMP synthase, C-terminal domain"/>
    <property type="match status" value="1"/>
</dbReference>
<evidence type="ECO:0000256" key="6">
    <source>
        <dbReference type="ARBA" id="ARBA00022679"/>
    </source>
</evidence>
<dbReference type="PROSITE" id="PS51163">
    <property type="entry name" value="YRDC"/>
    <property type="match status" value="1"/>
</dbReference>
<evidence type="ECO:0000256" key="12">
    <source>
        <dbReference type="ARBA" id="ARBA00048366"/>
    </source>
</evidence>
<reference evidence="14" key="1">
    <citation type="submission" date="2020-05" db="EMBL/GenBank/DDBJ databases">
        <authorList>
            <person name="Chiriac C."/>
            <person name="Salcher M."/>
            <person name="Ghai R."/>
            <person name="Kavagutti S V."/>
        </authorList>
    </citation>
    <scope>NUCLEOTIDE SEQUENCE</scope>
</reference>
<dbReference type="FunFam" id="3.90.870.10:FF:000009">
    <property type="entry name" value="Threonylcarbamoyl-AMP synthase, putative"/>
    <property type="match status" value="1"/>
</dbReference>
<dbReference type="SUPFAM" id="SSF55821">
    <property type="entry name" value="YrdC/RibB"/>
    <property type="match status" value="1"/>
</dbReference>
<evidence type="ECO:0000256" key="11">
    <source>
        <dbReference type="ARBA" id="ARBA00029774"/>
    </source>
</evidence>
<dbReference type="Pfam" id="PF01300">
    <property type="entry name" value="Sua5_yciO_yrdC"/>
    <property type="match status" value="1"/>
</dbReference>
<keyword evidence="8" id="KW-0548">Nucleotidyltransferase</keyword>
<protein>
    <recommendedName>
        <fullName evidence="4">Threonylcarbamoyl-AMP synthase</fullName>
        <ecNumber evidence="3">2.7.7.87</ecNumber>
    </recommendedName>
    <alternativeName>
        <fullName evidence="11">L-threonylcarbamoyladenylate synthase</fullName>
    </alternativeName>
</protein>
<dbReference type="InterPro" id="IPR010923">
    <property type="entry name" value="T(6)A37_SUA5"/>
</dbReference>
<dbReference type="InterPro" id="IPR017945">
    <property type="entry name" value="DHBP_synth_RibB-like_a/b_dom"/>
</dbReference>
<dbReference type="GO" id="GO:0061710">
    <property type="term" value="F:L-threonylcarbamoyladenylate synthase"/>
    <property type="evidence" value="ECO:0007669"/>
    <property type="project" value="UniProtKB-EC"/>
</dbReference>
<evidence type="ECO:0000256" key="1">
    <source>
        <dbReference type="ARBA" id="ARBA00004496"/>
    </source>
</evidence>
<keyword evidence="7" id="KW-0819">tRNA processing</keyword>
<evidence type="ECO:0000256" key="2">
    <source>
        <dbReference type="ARBA" id="ARBA00007663"/>
    </source>
</evidence>
<accession>A0A6J6M4U7</accession>
<organism evidence="14">
    <name type="scientific">freshwater metagenome</name>
    <dbReference type="NCBI Taxonomy" id="449393"/>
    <lineage>
        <taxon>unclassified sequences</taxon>
        <taxon>metagenomes</taxon>
        <taxon>ecological metagenomes</taxon>
    </lineage>
</organism>
<evidence type="ECO:0000256" key="3">
    <source>
        <dbReference type="ARBA" id="ARBA00012584"/>
    </source>
</evidence>
<dbReference type="AlphaFoldDB" id="A0A6J6M4U7"/>
<dbReference type="NCBIfam" id="TIGR00057">
    <property type="entry name" value="L-threonylcarbamoyladenylate synthase"/>
    <property type="match status" value="1"/>
</dbReference>
<keyword evidence="5" id="KW-0963">Cytoplasm</keyword>
<comment type="similarity">
    <text evidence="2">Belongs to the SUA5 family.</text>
</comment>
<dbReference type="GO" id="GO:0003725">
    <property type="term" value="F:double-stranded RNA binding"/>
    <property type="evidence" value="ECO:0007669"/>
    <property type="project" value="InterPro"/>
</dbReference>
<evidence type="ECO:0000256" key="7">
    <source>
        <dbReference type="ARBA" id="ARBA00022694"/>
    </source>
</evidence>
<dbReference type="GO" id="GO:0000049">
    <property type="term" value="F:tRNA binding"/>
    <property type="evidence" value="ECO:0007669"/>
    <property type="project" value="TreeGrafter"/>
</dbReference>
<evidence type="ECO:0000256" key="10">
    <source>
        <dbReference type="ARBA" id="ARBA00022840"/>
    </source>
</evidence>
<dbReference type="PANTHER" id="PTHR17490:SF16">
    <property type="entry name" value="THREONYLCARBAMOYL-AMP SYNTHASE"/>
    <property type="match status" value="1"/>
</dbReference>
<keyword evidence="9" id="KW-0547">Nucleotide-binding</keyword>
<dbReference type="InterPro" id="IPR005145">
    <property type="entry name" value="Sua5_C"/>
</dbReference>
<dbReference type="PIRSF" id="PIRSF004930">
    <property type="entry name" value="Tln_factor_SUA5"/>
    <property type="match status" value="1"/>
</dbReference>
<dbReference type="GO" id="GO:0005737">
    <property type="term" value="C:cytoplasm"/>
    <property type="evidence" value="ECO:0007669"/>
    <property type="project" value="UniProtKB-SubCell"/>
</dbReference>
<dbReference type="GO" id="GO:0008033">
    <property type="term" value="P:tRNA processing"/>
    <property type="evidence" value="ECO:0007669"/>
    <property type="project" value="UniProtKB-KW"/>
</dbReference>
<keyword evidence="6" id="KW-0808">Transferase</keyword>
<dbReference type="Pfam" id="PF03481">
    <property type="entry name" value="Sua5_C"/>
    <property type="match status" value="1"/>
</dbReference>
<evidence type="ECO:0000256" key="8">
    <source>
        <dbReference type="ARBA" id="ARBA00022695"/>
    </source>
</evidence>
<dbReference type="InterPro" id="IPR050156">
    <property type="entry name" value="TC-AMP_synthase_SUA5"/>
</dbReference>
<comment type="subcellular location">
    <subcellularLocation>
        <location evidence="1">Cytoplasm</location>
    </subcellularLocation>
</comment>
<dbReference type="PANTHER" id="PTHR17490">
    <property type="entry name" value="SUA5"/>
    <property type="match status" value="1"/>
</dbReference>
<proteinExistence type="inferred from homology"/>
<evidence type="ECO:0000256" key="5">
    <source>
        <dbReference type="ARBA" id="ARBA00022490"/>
    </source>
</evidence>
<comment type="catalytic activity">
    <reaction evidence="12">
        <text>L-threonine + hydrogencarbonate + ATP = L-threonylcarbamoyladenylate + diphosphate + H2O</text>
        <dbReference type="Rhea" id="RHEA:36407"/>
        <dbReference type="ChEBI" id="CHEBI:15377"/>
        <dbReference type="ChEBI" id="CHEBI:17544"/>
        <dbReference type="ChEBI" id="CHEBI:30616"/>
        <dbReference type="ChEBI" id="CHEBI:33019"/>
        <dbReference type="ChEBI" id="CHEBI:57926"/>
        <dbReference type="ChEBI" id="CHEBI:73682"/>
        <dbReference type="EC" id="2.7.7.87"/>
    </reaction>
</comment>
<evidence type="ECO:0000256" key="9">
    <source>
        <dbReference type="ARBA" id="ARBA00022741"/>
    </source>
</evidence>
<dbReference type="GO" id="GO:0006450">
    <property type="term" value="P:regulation of translational fidelity"/>
    <property type="evidence" value="ECO:0007669"/>
    <property type="project" value="TreeGrafter"/>
</dbReference>
<gene>
    <name evidence="14" type="ORF">UFOPK2295_00634</name>
</gene>
<dbReference type="EC" id="2.7.7.87" evidence="3"/>
<dbReference type="InterPro" id="IPR038385">
    <property type="entry name" value="Sua5/YwlC_C"/>
</dbReference>
<dbReference type="InterPro" id="IPR006070">
    <property type="entry name" value="Sua5-like_dom"/>
</dbReference>
<feature type="domain" description="YrdC-like" evidence="13">
    <location>
        <begin position="7"/>
        <end position="191"/>
    </location>
</feature>